<dbReference type="SUPFAM" id="SSF56235">
    <property type="entry name" value="N-terminal nucleophile aminohydrolases (Ntn hydrolases)"/>
    <property type="match status" value="1"/>
</dbReference>
<dbReference type="Gene3D" id="3.40.50.620">
    <property type="entry name" value="HUPs"/>
    <property type="match status" value="1"/>
</dbReference>
<dbReference type="PANTHER" id="PTHR43284">
    <property type="entry name" value="ASPARAGINE SYNTHETASE (GLUTAMINE-HYDROLYZING)"/>
    <property type="match status" value="1"/>
</dbReference>
<dbReference type="CDD" id="cd00712">
    <property type="entry name" value="AsnB"/>
    <property type="match status" value="1"/>
</dbReference>
<name>A0ABT0TV32_9HELI</name>
<evidence type="ECO:0000313" key="10">
    <source>
        <dbReference type="Proteomes" id="UP001057522"/>
    </source>
</evidence>
<keyword evidence="5" id="KW-0067">ATP-binding</keyword>
<dbReference type="Pfam" id="PF00733">
    <property type="entry name" value="Asn_synthase"/>
    <property type="match status" value="1"/>
</dbReference>
<evidence type="ECO:0000256" key="4">
    <source>
        <dbReference type="ARBA" id="ARBA00022741"/>
    </source>
</evidence>
<proteinExistence type="inferred from homology"/>
<gene>
    <name evidence="9" type="primary">asnB</name>
    <name evidence="9" type="ORF">NCR95_03025</name>
</gene>
<dbReference type="InterPro" id="IPR029055">
    <property type="entry name" value="Ntn_hydrolases_N"/>
</dbReference>
<sequence>MCAIVGIYGESNITSLESILSLMQKRGPDGSYLFFEENFVTGMNRLSINDLHFGEQPFMNIDSSIVVLFNGEIYNYRELKKELEQKGYSFKGHCDGEILPFLYEEYGVESFSFLDGMFGIMVYDKRRGKIILARDGVGEKPLYYAKCGRKFAFSTLIKPLKEYFGSFSLNPQALWDFFTFGFIPEPQSVYNEVKALKKGHYLVFDCQSLEYNEFEFWQKTLQRFSPICQDQNVDLVGITKEIVTKSIQERLMSDVPIGAFLSGGLDSSIVATLAQQSLGNLTTFNIAFLDNYDPYCGFADESSFAMLVAKNINSQHFTLKVDAKNYQNFLKSFIQDIDQPFGAISGIGVKMIARKARELGIKVLLSGDGADEYFGGYTWYPKLAFNDPKFITKEKPKGWHYYAFEGEKKEFLNLDFFGDLDSRGYFPRGDSSPIAFIDFDREFYLPNEMMTKLDRMCMSESIEGRAIFVSPSIASFTQQLDYETLLRNGEKWLLKEAFKSILPQEILQREKHGFNVPIDYWIKNDWFNLLREILSKDSALFHYGIIREDSCEKFIKILYSNERRVGNVGFYLIALGMWLEI</sequence>
<evidence type="ECO:0000256" key="7">
    <source>
        <dbReference type="ARBA" id="ARBA00048741"/>
    </source>
</evidence>
<comment type="catalytic activity">
    <reaction evidence="7">
        <text>L-aspartate + L-glutamine + ATP + H2O = L-asparagine + L-glutamate + AMP + diphosphate + H(+)</text>
        <dbReference type="Rhea" id="RHEA:12228"/>
        <dbReference type="ChEBI" id="CHEBI:15377"/>
        <dbReference type="ChEBI" id="CHEBI:15378"/>
        <dbReference type="ChEBI" id="CHEBI:29985"/>
        <dbReference type="ChEBI" id="CHEBI:29991"/>
        <dbReference type="ChEBI" id="CHEBI:30616"/>
        <dbReference type="ChEBI" id="CHEBI:33019"/>
        <dbReference type="ChEBI" id="CHEBI:58048"/>
        <dbReference type="ChEBI" id="CHEBI:58359"/>
        <dbReference type="ChEBI" id="CHEBI:456215"/>
        <dbReference type="EC" id="6.3.5.4"/>
    </reaction>
</comment>
<organism evidence="9 10">
    <name type="scientific">Helicobacter colisuis</name>
    <dbReference type="NCBI Taxonomy" id="2949739"/>
    <lineage>
        <taxon>Bacteria</taxon>
        <taxon>Pseudomonadati</taxon>
        <taxon>Campylobacterota</taxon>
        <taxon>Epsilonproteobacteria</taxon>
        <taxon>Campylobacterales</taxon>
        <taxon>Helicobacteraceae</taxon>
        <taxon>Helicobacter</taxon>
    </lineage>
</organism>
<dbReference type="InterPro" id="IPR051786">
    <property type="entry name" value="ASN_synthetase/amidase"/>
</dbReference>
<dbReference type="PIRSF" id="PIRSF001589">
    <property type="entry name" value="Asn_synthetase_glu-h"/>
    <property type="match status" value="1"/>
</dbReference>
<dbReference type="InterPro" id="IPR014729">
    <property type="entry name" value="Rossmann-like_a/b/a_fold"/>
</dbReference>
<dbReference type="InterPro" id="IPR006426">
    <property type="entry name" value="Asn_synth_AEB"/>
</dbReference>
<dbReference type="CDD" id="cd01991">
    <property type="entry name" value="Asn_synthase_B_C"/>
    <property type="match status" value="1"/>
</dbReference>
<keyword evidence="4" id="KW-0547">Nucleotide-binding</keyword>
<dbReference type="SUPFAM" id="SSF52402">
    <property type="entry name" value="Adenine nucleotide alpha hydrolases-like"/>
    <property type="match status" value="1"/>
</dbReference>
<evidence type="ECO:0000313" key="9">
    <source>
        <dbReference type="EMBL" id="MCL9819147.1"/>
    </source>
</evidence>
<dbReference type="PANTHER" id="PTHR43284:SF1">
    <property type="entry name" value="ASPARAGINE SYNTHETASE"/>
    <property type="match status" value="1"/>
</dbReference>
<evidence type="ECO:0000256" key="1">
    <source>
        <dbReference type="ARBA" id="ARBA00005187"/>
    </source>
</evidence>
<protein>
    <recommendedName>
        <fullName evidence="3">asparagine synthase (glutamine-hydrolyzing)</fullName>
        <ecNumber evidence="3">6.3.5.4</ecNumber>
    </recommendedName>
</protein>
<dbReference type="InterPro" id="IPR017932">
    <property type="entry name" value="GATase_2_dom"/>
</dbReference>
<dbReference type="GO" id="GO:0004066">
    <property type="term" value="F:asparagine synthase (glutamine-hydrolyzing) activity"/>
    <property type="evidence" value="ECO:0007669"/>
    <property type="project" value="UniProtKB-EC"/>
</dbReference>
<comment type="similarity">
    <text evidence="2">Belongs to the asparagine synthetase family.</text>
</comment>
<dbReference type="RefSeq" id="WP_250603754.1">
    <property type="nucleotide sequence ID" value="NZ_JAMOKX010000002.1"/>
</dbReference>
<evidence type="ECO:0000256" key="3">
    <source>
        <dbReference type="ARBA" id="ARBA00012737"/>
    </source>
</evidence>
<reference evidence="9" key="1">
    <citation type="submission" date="2022-06" db="EMBL/GenBank/DDBJ databases">
        <title>Helicobacter colisuis sp. nov.</title>
        <authorList>
            <person name="Papic B."/>
            <person name="Gruntar I."/>
        </authorList>
    </citation>
    <scope>NUCLEOTIDE SEQUENCE</scope>
    <source>
        <strain evidence="9">11154-15</strain>
    </source>
</reference>
<dbReference type="Pfam" id="PF13537">
    <property type="entry name" value="GATase_7"/>
    <property type="match status" value="1"/>
</dbReference>
<comment type="pathway">
    <text evidence="1">Amino-acid biosynthesis; L-asparagine biosynthesis; L-asparagine from L-aspartate (L-Gln route): step 1/1.</text>
</comment>
<dbReference type="PROSITE" id="PS51278">
    <property type="entry name" value="GATASE_TYPE_2"/>
    <property type="match status" value="1"/>
</dbReference>
<evidence type="ECO:0000256" key="2">
    <source>
        <dbReference type="ARBA" id="ARBA00005752"/>
    </source>
</evidence>
<dbReference type="InterPro" id="IPR001962">
    <property type="entry name" value="Asn_synthase"/>
</dbReference>
<dbReference type="NCBIfam" id="TIGR01536">
    <property type="entry name" value="asn_synth_AEB"/>
    <property type="match status" value="1"/>
</dbReference>
<dbReference type="Gene3D" id="3.60.20.10">
    <property type="entry name" value="Glutamine Phosphoribosylpyrophosphate, subunit 1, domain 1"/>
    <property type="match status" value="1"/>
</dbReference>
<dbReference type="EC" id="6.3.5.4" evidence="3"/>
<keyword evidence="9" id="KW-0436">Ligase</keyword>
<evidence type="ECO:0000259" key="8">
    <source>
        <dbReference type="PROSITE" id="PS51278"/>
    </source>
</evidence>
<keyword evidence="6" id="KW-0315">Glutamine amidotransferase</keyword>
<evidence type="ECO:0000256" key="6">
    <source>
        <dbReference type="ARBA" id="ARBA00022962"/>
    </source>
</evidence>
<evidence type="ECO:0000256" key="5">
    <source>
        <dbReference type="ARBA" id="ARBA00022840"/>
    </source>
</evidence>
<dbReference type="Proteomes" id="UP001057522">
    <property type="component" value="Unassembled WGS sequence"/>
</dbReference>
<keyword evidence="10" id="KW-1185">Reference proteome</keyword>
<comment type="caution">
    <text evidence="9">The sequence shown here is derived from an EMBL/GenBank/DDBJ whole genome shotgun (WGS) entry which is preliminary data.</text>
</comment>
<dbReference type="InterPro" id="IPR033738">
    <property type="entry name" value="AsnB_N"/>
</dbReference>
<accession>A0ABT0TV32</accession>
<dbReference type="EMBL" id="JAMOKX010000002">
    <property type="protein sequence ID" value="MCL9819147.1"/>
    <property type="molecule type" value="Genomic_DNA"/>
</dbReference>
<feature type="domain" description="Glutamine amidotransferase type-2" evidence="8">
    <location>
        <begin position="2"/>
        <end position="207"/>
    </location>
</feature>